<keyword evidence="3" id="KW-1185">Reference proteome</keyword>
<dbReference type="Gene3D" id="1.25.40.10">
    <property type="entry name" value="Tetratricopeptide repeat domain"/>
    <property type="match status" value="1"/>
</dbReference>
<dbReference type="InterPro" id="IPR041315">
    <property type="entry name" value="PlcR_TPR"/>
</dbReference>
<dbReference type="PANTHER" id="PTHR37038:SF14">
    <property type="entry name" value="TRANSCRIPTIONAL ACTIVATOR"/>
    <property type="match status" value="1"/>
</dbReference>
<dbReference type="SMART" id="SM00028">
    <property type="entry name" value="TPR"/>
    <property type="match status" value="4"/>
</dbReference>
<dbReference type="AlphaFoldDB" id="A0A372LKD5"/>
<reference evidence="2 3" key="1">
    <citation type="submission" date="2018-08" db="EMBL/GenBank/DDBJ databases">
        <title>Bacillus chawlae sp. nov., Bacillus glennii sp. nov., and Bacillus saganii sp. nov. Isolated from the Vehicle Assembly Building at Kennedy Space Center where the Viking Spacecraft were Assembled.</title>
        <authorList>
            <person name="Seuylemezian A."/>
            <person name="Vaishampayan P."/>
        </authorList>
    </citation>
    <scope>NUCLEOTIDE SEQUENCE [LARGE SCALE GENOMIC DNA]</scope>
    <source>
        <strain evidence="2 3">V47-23a</strain>
    </source>
</reference>
<dbReference type="EMBL" id="QVTE01000046">
    <property type="protein sequence ID" value="RFU67109.1"/>
    <property type="molecule type" value="Genomic_DNA"/>
</dbReference>
<dbReference type="PANTHER" id="PTHR37038">
    <property type="entry name" value="TRANSCRIPTIONAL REGULATOR-RELATED"/>
    <property type="match status" value="1"/>
</dbReference>
<evidence type="ECO:0000259" key="1">
    <source>
        <dbReference type="PROSITE" id="PS50943"/>
    </source>
</evidence>
<dbReference type="InterPro" id="IPR019734">
    <property type="entry name" value="TPR_rpt"/>
</dbReference>
<dbReference type="InterPro" id="IPR001387">
    <property type="entry name" value="Cro/C1-type_HTH"/>
</dbReference>
<dbReference type="SUPFAM" id="SSF47413">
    <property type="entry name" value="lambda repressor-like DNA-binding domains"/>
    <property type="match status" value="1"/>
</dbReference>
<gene>
    <name evidence="2" type="ORF">D0469_15930</name>
</gene>
<organism evidence="2 3">
    <name type="scientific">Peribacillus saganii</name>
    <dbReference type="NCBI Taxonomy" id="2303992"/>
    <lineage>
        <taxon>Bacteria</taxon>
        <taxon>Bacillati</taxon>
        <taxon>Bacillota</taxon>
        <taxon>Bacilli</taxon>
        <taxon>Bacillales</taxon>
        <taxon>Bacillaceae</taxon>
        <taxon>Peribacillus</taxon>
    </lineage>
</organism>
<feature type="domain" description="HTH cro/C1-type" evidence="1">
    <location>
        <begin position="10"/>
        <end position="63"/>
    </location>
</feature>
<accession>A0A372LKD5</accession>
<name>A0A372LKD5_9BACI</name>
<dbReference type="RefSeq" id="WP_117327716.1">
    <property type="nucleotide sequence ID" value="NZ_QVTE01000046.1"/>
</dbReference>
<dbReference type="SUPFAM" id="SSF48452">
    <property type="entry name" value="TPR-like"/>
    <property type="match status" value="1"/>
</dbReference>
<dbReference type="InterPro" id="IPR053163">
    <property type="entry name" value="HTH-type_regulator_Rgg"/>
</dbReference>
<comment type="caution">
    <text evidence="2">The sequence shown here is derived from an EMBL/GenBank/DDBJ whole genome shotgun (WGS) entry which is preliminary data.</text>
</comment>
<dbReference type="OrthoDB" id="1150409at2"/>
<dbReference type="GO" id="GO:0003677">
    <property type="term" value="F:DNA binding"/>
    <property type="evidence" value="ECO:0007669"/>
    <property type="project" value="InterPro"/>
</dbReference>
<evidence type="ECO:0000313" key="2">
    <source>
        <dbReference type="EMBL" id="RFU67109.1"/>
    </source>
</evidence>
<dbReference type="PROSITE" id="PS50943">
    <property type="entry name" value="HTH_CROC1"/>
    <property type="match status" value="1"/>
</dbReference>
<dbReference type="Pfam" id="PF01381">
    <property type="entry name" value="HTH_3"/>
    <property type="match status" value="1"/>
</dbReference>
<evidence type="ECO:0000313" key="3">
    <source>
        <dbReference type="Proteomes" id="UP000264541"/>
    </source>
</evidence>
<dbReference type="CDD" id="cd00093">
    <property type="entry name" value="HTH_XRE"/>
    <property type="match status" value="1"/>
</dbReference>
<sequence>MDFSVIGQKIKELRKQMGLSQGELADGICTQAQISKIEKGDVFPYATTLYLISQRLGVDVNYFFDIGMTPRLDYIQEVENQLRLARHKLDFDTIRQIIKAEEKNPLFTQNKKNYQLLLWHKGIYEYFKNKDLQTALTLIEEALSLTRQSEKIYSERELDVMVSKAVFYVEEKLYEEAYSTYQGALKYLENFPYLTDNTIKLRLIYNFARLLTRLHQYDESISYCNEAIKWCIEHDLLFSLGELHYHTGYNYELKGDYKSASFYLTKSLQVFELQRDDRFVPFIEKKLNQWKSENKISS</sequence>
<dbReference type="InterPro" id="IPR011990">
    <property type="entry name" value="TPR-like_helical_dom_sf"/>
</dbReference>
<dbReference type="Proteomes" id="UP000264541">
    <property type="component" value="Unassembled WGS sequence"/>
</dbReference>
<proteinExistence type="predicted"/>
<dbReference type="SMART" id="SM00530">
    <property type="entry name" value="HTH_XRE"/>
    <property type="match status" value="1"/>
</dbReference>
<dbReference type="InterPro" id="IPR010982">
    <property type="entry name" value="Lambda_DNA-bd_dom_sf"/>
</dbReference>
<protein>
    <submittedName>
        <fullName evidence="2">XRE family transcriptional regulator</fullName>
    </submittedName>
</protein>
<dbReference type="Pfam" id="PF18768">
    <property type="entry name" value="RNPP_C"/>
    <property type="match status" value="1"/>
</dbReference>